<protein>
    <submittedName>
        <fullName evidence="1">16522_t:CDS:1</fullName>
    </submittedName>
</protein>
<evidence type="ECO:0000313" key="2">
    <source>
        <dbReference type="Proteomes" id="UP000789901"/>
    </source>
</evidence>
<dbReference type="Proteomes" id="UP000789901">
    <property type="component" value="Unassembled WGS sequence"/>
</dbReference>
<gene>
    <name evidence="1" type="ORF">GMARGA_LOCUS39773</name>
</gene>
<sequence>NNYTDQQLAEKILTRLERRWTWTGKNLTCILHEFHNFSIKISPFDDSSYDHFNDIWSYWSFVGASTNKLEVVAADYTGFV</sequence>
<reference evidence="1 2" key="1">
    <citation type="submission" date="2021-06" db="EMBL/GenBank/DDBJ databases">
        <authorList>
            <person name="Kallberg Y."/>
            <person name="Tangrot J."/>
            <person name="Rosling A."/>
        </authorList>
    </citation>
    <scope>NUCLEOTIDE SEQUENCE [LARGE SCALE GENOMIC DNA]</scope>
    <source>
        <strain evidence="1 2">120-4 pot B 10/14</strain>
    </source>
</reference>
<proteinExistence type="predicted"/>
<comment type="caution">
    <text evidence="1">The sequence shown here is derived from an EMBL/GenBank/DDBJ whole genome shotgun (WGS) entry which is preliminary data.</text>
</comment>
<name>A0ABN7X6Y0_GIGMA</name>
<evidence type="ECO:0000313" key="1">
    <source>
        <dbReference type="EMBL" id="CAG8849552.1"/>
    </source>
</evidence>
<organism evidence="1 2">
    <name type="scientific">Gigaspora margarita</name>
    <dbReference type="NCBI Taxonomy" id="4874"/>
    <lineage>
        <taxon>Eukaryota</taxon>
        <taxon>Fungi</taxon>
        <taxon>Fungi incertae sedis</taxon>
        <taxon>Mucoromycota</taxon>
        <taxon>Glomeromycotina</taxon>
        <taxon>Glomeromycetes</taxon>
        <taxon>Diversisporales</taxon>
        <taxon>Gigasporaceae</taxon>
        <taxon>Gigaspora</taxon>
    </lineage>
</organism>
<feature type="non-terminal residue" evidence="1">
    <location>
        <position position="1"/>
    </location>
</feature>
<keyword evidence="2" id="KW-1185">Reference proteome</keyword>
<feature type="non-terminal residue" evidence="1">
    <location>
        <position position="80"/>
    </location>
</feature>
<accession>A0ABN7X6Y0</accession>
<dbReference type="EMBL" id="CAJVQB010096790">
    <property type="protein sequence ID" value="CAG8849552.1"/>
    <property type="molecule type" value="Genomic_DNA"/>
</dbReference>